<evidence type="ECO:0000313" key="2">
    <source>
        <dbReference type="Proteomes" id="UP001255185"/>
    </source>
</evidence>
<gene>
    <name evidence="1" type="ORF">J2X31_000725</name>
</gene>
<dbReference type="EMBL" id="JAVDVI010000002">
    <property type="protein sequence ID" value="MDR6966727.1"/>
    <property type="molecule type" value="Genomic_DNA"/>
</dbReference>
<comment type="caution">
    <text evidence="1">The sequence shown here is derived from an EMBL/GenBank/DDBJ whole genome shotgun (WGS) entry which is preliminary data.</text>
</comment>
<keyword evidence="2" id="KW-1185">Reference proteome</keyword>
<reference evidence="1 2" key="1">
    <citation type="submission" date="2023-07" db="EMBL/GenBank/DDBJ databases">
        <title>Sorghum-associated microbial communities from plants grown in Nebraska, USA.</title>
        <authorList>
            <person name="Schachtman D."/>
        </authorList>
    </citation>
    <scope>NUCLEOTIDE SEQUENCE [LARGE SCALE GENOMIC DNA]</scope>
    <source>
        <strain evidence="1 2">3773</strain>
    </source>
</reference>
<dbReference type="RefSeq" id="WP_310024463.1">
    <property type="nucleotide sequence ID" value="NZ_JAVDVI010000002.1"/>
</dbReference>
<proteinExistence type="predicted"/>
<name>A0ABU1TMR5_9FLAO</name>
<accession>A0ABU1TMR5</accession>
<sequence length="66" mass="7871">MNVLTRKKELINWISSIEDVSILQEIEKIKKQETFNFDKEFERGISANELKEKTTQFIKSLPWKKA</sequence>
<evidence type="ECO:0000313" key="1">
    <source>
        <dbReference type="EMBL" id="MDR6966727.1"/>
    </source>
</evidence>
<organism evidence="1 2">
    <name type="scientific">Flavobacterium arsenatis</name>
    <dbReference type="NCBI Taxonomy" id="1484332"/>
    <lineage>
        <taxon>Bacteria</taxon>
        <taxon>Pseudomonadati</taxon>
        <taxon>Bacteroidota</taxon>
        <taxon>Flavobacteriia</taxon>
        <taxon>Flavobacteriales</taxon>
        <taxon>Flavobacteriaceae</taxon>
        <taxon>Flavobacterium</taxon>
    </lineage>
</organism>
<protein>
    <submittedName>
        <fullName evidence="1">Uncharacterized protein</fullName>
    </submittedName>
</protein>
<dbReference type="Proteomes" id="UP001255185">
    <property type="component" value="Unassembled WGS sequence"/>
</dbReference>